<evidence type="ECO:0000259" key="4">
    <source>
        <dbReference type="Pfam" id="PF03328"/>
    </source>
</evidence>
<dbReference type="InterPro" id="IPR005000">
    <property type="entry name" value="Aldolase/citrate-lyase_domain"/>
</dbReference>
<dbReference type="Gene3D" id="3.20.20.60">
    <property type="entry name" value="Phosphoenolpyruvate-binding domains"/>
    <property type="match status" value="1"/>
</dbReference>
<evidence type="ECO:0000256" key="1">
    <source>
        <dbReference type="ARBA" id="ARBA00005568"/>
    </source>
</evidence>
<organism evidence="5 6">
    <name type="scientific">Pseudonocardia ailaonensis</name>
    <dbReference type="NCBI Taxonomy" id="367279"/>
    <lineage>
        <taxon>Bacteria</taxon>
        <taxon>Bacillati</taxon>
        <taxon>Actinomycetota</taxon>
        <taxon>Actinomycetes</taxon>
        <taxon>Pseudonocardiales</taxon>
        <taxon>Pseudonocardiaceae</taxon>
        <taxon>Pseudonocardia</taxon>
    </lineage>
</organism>
<accession>A0ABN2N240</accession>
<gene>
    <name evidence="5" type="ORF">GCM10009836_25890</name>
</gene>
<keyword evidence="3" id="KW-0456">Lyase</keyword>
<dbReference type="InterPro" id="IPR050251">
    <property type="entry name" value="HpcH-HpaI_aldolase"/>
</dbReference>
<dbReference type="Proteomes" id="UP001500449">
    <property type="component" value="Unassembled WGS sequence"/>
</dbReference>
<evidence type="ECO:0000256" key="3">
    <source>
        <dbReference type="ARBA" id="ARBA00023239"/>
    </source>
</evidence>
<reference evidence="5 6" key="1">
    <citation type="journal article" date="2019" name="Int. J. Syst. Evol. Microbiol.">
        <title>The Global Catalogue of Microorganisms (GCM) 10K type strain sequencing project: providing services to taxonomists for standard genome sequencing and annotation.</title>
        <authorList>
            <consortium name="The Broad Institute Genomics Platform"/>
            <consortium name="The Broad Institute Genome Sequencing Center for Infectious Disease"/>
            <person name="Wu L."/>
            <person name="Ma J."/>
        </authorList>
    </citation>
    <scope>NUCLEOTIDE SEQUENCE [LARGE SCALE GENOMIC DNA]</scope>
    <source>
        <strain evidence="5 6">JCM 16009</strain>
    </source>
</reference>
<dbReference type="InterPro" id="IPR040442">
    <property type="entry name" value="Pyrv_kinase-like_dom_sf"/>
</dbReference>
<keyword evidence="2" id="KW-0479">Metal-binding</keyword>
<evidence type="ECO:0000313" key="5">
    <source>
        <dbReference type="EMBL" id="GAA1845190.1"/>
    </source>
</evidence>
<keyword evidence="6" id="KW-1185">Reference proteome</keyword>
<dbReference type="EMBL" id="BAAAQK010000005">
    <property type="protein sequence ID" value="GAA1845190.1"/>
    <property type="molecule type" value="Genomic_DNA"/>
</dbReference>
<dbReference type="Pfam" id="PF03328">
    <property type="entry name" value="HpcH_HpaI"/>
    <property type="match status" value="1"/>
</dbReference>
<comment type="similarity">
    <text evidence="1">Belongs to the HpcH/HpaI aldolase family.</text>
</comment>
<dbReference type="PANTHER" id="PTHR30502:SF0">
    <property type="entry name" value="PHOSPHOENOLPYRUVATE CARBOXYLASE FAMILY PROTEIN"/>
    <property type="match status" value="1"/>
</dbReference>
<protein>
    <recommendedName>
        <fullName evidence="4">HpcH/HpaI aldolase/citrate lyase domain-containing protein</fullName>
    </recommendedName>
</protein>
<name>A0ABN2N240_9PSEU</name>
<dbReference type="SUPFAM" id="SSF51621">
    <property type="entry name" value="Phosphoenolpyruvate/pyruvate domain"/>
    <property type="match status" value="1"/>
</dbReference>
<proteinExistence type="inferred from homology"/>
<dbReference type="PANTHER" id="PTHR30502">
    <property type="entry name" value="2-KETO-3-DEOXY-L-RHAMNONATE ALDOLASE"/>
    <property type="match status" value="1"/>
</dbReference>
<evidence type="ECO:0000313" key="6">
    <source>
        <dbReference type="Proteomes" id="UP001500449"/>
    </source>
</evidence>
<feature type="domain" description="HpcH/HpaI aldolase/citrate lyase" evidence="4">
    <location>
        <begin position="46"/>
        <end position="254"/>
    </location>
</feature>
<evidence type="ECO:0000256" key="2">
    <source>
        <dbReference type="ARBA" id="ARBA00022723"/>
    </source>
</evidence>
<sequence>MTDAAHARVNPLIELLEADKPIFSVWANYYGVGADYQVAASLQASPHYDFLLYDLEHQPYDLGQLRRFLWDLLDPATLVTGGRGAIKPVIARIPPGGRDSTTWVTKQVLDMGVAGLMLPHVETPEQALGAVAAARYAQHPDARDLHPEGLRGYSPAVPARYWGLDPHDYQARSDIWGLDPLGELLLIFIIESRRGVDNVRAIAEGLTEAGVRCILWAGGGDMSISYGEPPYGGEQPATEAGIEAVLSAGREFGLPVGMNNYRSVEADFARGARAFFTLGPQAIATSPLSDEARRAVGR</sequence>
<comment type="caution">
    <text evidence="5">The sequence shown here is derived from an EMBL/GenBank/DDBJ whole genome shotgun (WGS) entry which is preliminary data.</text>
</comment>
<dbReference type="InterPro" id="IPR015813">
    <property type="entry name" value="Pyrv/PenolPyrv_kinase-like_dom"/>
</dbReference>